<dbReference type="OrthoDB" id="542507at2759"/>
<gene>
    <name evidence="1" type="ordered locus">AALP_Aa8g191400</name>
</gene>
<dbReference type="Pfam" id="PF07466">
    <property type="entry name" value="DUF1517"/>
    <property type="match status" value="1"/>
</dbReference>
<reference evidence="2" key="1">
    <citation type="journal article" date="2015" name="Nat. Plants">
        <title>Genome expansion of Arabis alpina linked with retrotransposition and reduced symmetric DNA methylation.</title>
        <authorList>
            <person name="Willing E.M."/>
            <person name="Rawat V."/>
            <person name="Mandakova T."/>
            <person name="Maumus F."/>
            <person name="James G.V."/>
            <person name="Nordstroem K.J."/>
            <person name="Becker C."/>
            <person name="Warthmann N."/>
            <person name="Chica C."/>
            <person name="Szarzynska B."/>
            <person name="Zytnicki M."/>
            <person name="Albani M.C."/>
            <person name="Kiefer C."/>
            <person name="Bergonzi S."/>
            <person name="Castaings L."/>
            <person name="Mateos J.L."/>
            <person name="Berns M.C."/>
            <person name="Bujdoso N."/>
            <person name="Piofczyk T."/>
            <person name="de Lorenzo L."/>
            <person name="Barrero-Sicilia C."/>
            <person name="Mateos I."/>
            <person name="Piednoel M."/>
            <person name="Hagmann J."/>
            <person name="Chen-Min-Tao R."/>
            <person name="Iglesias-Fernandez R."/>
            <person name="Schuster S.C."/>
            <person name="Alonso-Blanco C."/>
            <person name="Roudier F."/>
            <person name="Carbonero P."/>
            <person name="Paz-Ares J."/>
            <person name="Davis S.J."/>
            <person name="Pecinka A."/>
            <person name="Quesneville H."/>
            <person name="Colot V."/>
            <person name="Lysak M.A."/>
            <person name="Weigel D."/>
            <person name="Coupland G."/>
            <person name="Schneeberger K."/>
        </authorList>
    </citation>
    <scope>NUCLEOTIDE SEQUENCE [LARGE SCALE GENOMIC DNA]</scope>
    <source>
        <strain evidence="2">cv. Pajares</strain>
    </source>
</reference>
<dbReference type="GO" id="GO:0009507">
    <property type="term" value="C:chloroplast"/>
    <property type="evidence" value="ECO:0007669"/>
    <property type="project" value="TreeGrafter"/>
</dbReference>
<evidence type="ECO:0000313" key="1">
    <source>
        <dbReference type="EMBL" id="KFK26012.1"/>
    </source>
</evidence>
<keyword evidence="2" id="KW-1185">Reference proteome</keyword>
<name>A0A087G810_ARAAL</name>
<accession>A0A087G810</accession>
<organism evidence="1 2">
    <name type="scientific">Arabis alpina</name>
    <name type="common">Alpine rock-cress</name>
    <dbReference type="NCBI Taxonomy" id="50452"/>
    <lineage>
        <taxon>Eukaryota</taxon>
        <taxon>Viridiplantae</taxon>
        <taxon>Streptophyta</taxon>
        <taxon>Embryophyta</taxon>
        <taxon>Tracheophyta</taxon>
        <taxon>Spermatophyta</taxon>
        <taxon>Magnoliopsida</taxon>
        <taxon>eudicotyledons</taxon>
        <taxon>Gunneridae</taxon>
        <taxon>Pentapetalae</taxon>
        <taxon>rosids</taxon>
        <taxon>malvids</taxon>
        <taxon>Brassicales</taxon>
        <taxon>Brassicaceae</taxon>
        <taxon>Arabideae</taxon>
        <taxon>Arabis</taxon>
    </lineage>
</organism>
<dbReference type="PANTHER" id="PTHR33975">
    <property type="entry name" value="MYELIN-ASSOCIATED OLIGODENDROCYTE BASIC PROTEIN"/>
    <property type="match status" value="1"/>
</dbReference>
<dbReference type="Proteomes" id="UP000029120">
    <property type="component" value="Chromosome 8"/>
</dbReference>
<dbReference type="InterPro" id="IPR010903">
    <property type="entry name" value="DUF1517"/>
</dbReference>
<dbReference type="Gramene" id="KFK26012">
    <property type="protein sequence ID" value="KFK26012"/>
    <property type="gene ID" value="AALP_AA8G191400"/>
</dbReference>
<dbReference type="OMA" id="HWTIGSA"/>
<proteinExistence type="predicted"/>
<evidence type="ECO:0000313" key="2">
    <source>
        <dbReference type="Proteomes" id="UP000029120"/>
    </source>
</evidence>
<dbReference type="InterPro" id="IPR053023">
    <property type="entry name" value="FLAP_modulator"/>
</dbReference>
<dbReference type="PIRSF" id="PIRSF037221">
    <property type="entry name" value="DUF1517"/>
    <property type="match status" value="1"/>
</dbReference>
<dbReference type="AlphaFoldDB" id="A0A087G810"/>
<dbReference type="PANTHER" id="PTHR33975:SF2">
    <property type="entry name" value="MYELIN-ASSOCIATED OLIGODENDROCYTE BASIC PROTEIN"/>
    <property type="match status" value="1"/>
</dbReference>
<dbReference type="eggNOG" id="ENOG502QUI9">
    <property type="taxonomic scope" value="Eukaryota"/>
</dbReference>
<dbReference type="EMBL" id="CM002876">
    <property type="protein sequence ID" value="KFK26012.1"/>
    <property type="molecule type" value="Genomic_DNA"/>
</dbReference>
<protein>
    <submittedName>
        <fullName evidence="1">Uncharacterized protein</fullName>
    </submittedName>
</protein>
<sequence>MAAAASTLLELIRHPPFSLTHHRSAMLCSDHQRKSNIDTRKTSVIKLQETTSVIRLQETTSVIKLQVGLLGSGRTLQRYLTRLAENADTSTSDGLRYVLIEATLALMRHSDYFISCYSSVDVKPSIKDGEQRFKKLSIEERVKFDDETLVNVNSILRRSSKTRTCTGLTNEYIVVTILVAAEGIHILQPINGSLDLKEALKKLQWIPRNNIMAVEVLWTPQNERDTLSERELLEDYPHLRLL</sequence>